<gene>
    <name evidence="1" type="ORF">O3P16_12325</name>
</gene>
<proteinExistence type="predicted"/>
<dbReference type="Proteomes" id="UP001210231">
    <property type="component" value="Unassembled WGS sequence"/>
</dbReference>
<sequence length="355" mass="40311">MLQPGLKNKKRFRVILLIVTLAVQFCIFQNITAQDIHFSQFTETPLWRNPAFGGVFNGDMRVQVSHRNQWQSVTTPYVTSAASMEFKLPNVNNDDVFTLGLQMVYDKAGTTNFKTSYLLPALIYSKSLSQERNTYLSLGIMGGLGQRSIDQDKITTSSQWDGSGYNPMLSINENLANYRLTYADASAGLSFNTSIGETIYDNLLLGISYHHFNRPKNSFYRNPEVELKGKWVYSLGVMFGLTDRTYLTFQGNQTLQGKYSETMLGAMIGFAIDQYEFEQSKYNLHIGSYLRLKDAIIPVVKLDMKPFSVSMSYDVNISSLKAASQMRGGFELNLSYILFFQNRNTELKSTLCPRF</sequence>
<dbReference type="Pfam" id="PF11751">
    <property type="entry name" value="PorP_SprF"/>
    <property type="match status" value="1"/>
</dbReference>
<dbReference type="RefSeq" id="WP_407031925.1">
    <property type="nucleotide sequence ID" value="NZ_JAQGEF010000014.1"/>
</dbReference>
<evidence type="ECO:0000313" key="2">
    <source>
        <dbReference type="Proteomes" id="UP001210231"/>
    </source>
</evidence>
<protein>
    <submittedName>
        <fullName evidence="1">PorP/SprF family type IX secretion system membrane protein</fullName>
    </submittedName>
</protein>
<organism evidence="1 2">
    <name type="scientific">Polluticaenibacter yanchengensis</name>
    <dbReference type="NCBI Taxonomy" id="3014562"/>
    <lineage>
        <taxon>Bacteria</taxon>
        <taxon>Pseudomonadati</taxon>
        <taxon>Bacteroidota</taxon>
        <taxon>Chitinophagia</taxon>
        <taxon>Chitinophagales</taxon>
        <taxon>Chitinophagaceae</taxon>
        <taxon>Polluticaenibacter</taxon>
    </lineage>
</organism>
<name>A0ABT4UN50_9BACT</name>
<keyword evidence="2" id="KW-1185">Reference proteome</keyword>
<reference evidence="1 2" key="1">
    <citation type="submission" date="2022-12" db="EMBL/GenBank/DDBJ databases">
        <title>Chitinophagaceae gen. sp. nov., a new member of the family Chitinophagaceae, isolated from soil in a chemical factory.</title>
        <authorList>
            <person name="Ke Z."/>
        </authorList>
    </citation>
    <scope>NUCLEOTIDE SEQUENCE [LARGE SCALE GENOMIC DNA]</scope>
    <source>
        <strain evidence="1 2">LY-5</strain>
    </source>
</reference>
<dbReference type="InterPro" id="IPR019861">
    <property type="entry name" value="PorP/SprF_Bacteroidetes"/>
</dbReference>
<dbReference type="NCBIfam" id="TIGR03519">
    <property type="entry name" value="T9SS_PorP_fam"/>
    <property type="match status" value="1"/>
</dbReference>
<evidence type="ECO:0000313" key="1">
    <source>
        <dbReference type="EMBL" id="MDA3615598.1"/>
    </source>
</evidence>
<dbReference type="EMBL" id="JAQGEF010000014">
    <property type="protein sequence ID" value="MDA3615598.1"/>
    <property type="molecule type" value="Genomic_DNA"/>
</dbReference>
<comment type="caution">
    <text evidence="1">The sequence shown here is derived from an EMBL/GenBank/DDBJ whole genome shotgun (WGS) entry which is preliminary data.</text>
</comment>
<accession>A0ABT4UN50</accession>